<dbReference type="SUPFAM" id="SSF51182">
    <property type="entry name" value="RmlC-like cupins"/>
    <property type="match status" value="1"/>
</dbReference>
<keyword evidence="1" id="KW-0805">Transcription regulation</keyword>
<dbReference type="Gene3D" id="1.10.10.60">
    <property type="entry name" value="Homeodomain-like"/>
    <property type="match status" value="1"/>
</dbReference>
<gene>
    <name evidence="5" type="ORF">C8N42_101105</name>
</gene>
<dbReference type="Proteomes" id="UP000244077">
    <property type="component" value="Unassembled WGS sequence"/>
</dbReference>
<reference evidence="5 6" key="1">
    <citation type="submission" date="2018-04" db="EMBL/GenBank/DDBJ databases">
        <title>Genomic Encyclopedia of Archaeal and Bacterial Type Strains, Phase II (KMG-II): from individual species to whole genera.</title>
        <authorList>
            <person name="Goeker M."/>
        </authorList>
    </citation>
    <scope>NUCLEOTIDE SEQUENCE [LARGE SCALE GENOMIC DNA]</scope>
    <source>
        <strain evidence="5 6">DSM 100434</strain>
    </source>
</reference>
<dbReference type="InterPro" id="IPR013096">
    <property type="entry name" value="Cupin_2"/>
</dbReference>
<dbReference type="CDD" id="cd06999">
    <property type="entry name" value="cupin_HpaA-like_N"/>
    <property type="match status" value="1"/>
</dbReference>
<protein>
    <submittedName>
        <fullName evidence="5">AraC family transcriptional regulator</fullName>
    </submittedName>
</protein>
<dbReference type="InterPro" id="IPR009057">
    <property type="entry name" value="Homeodomain-like_sf"/>
</dbReference>
<evidence type="ECO:0000313" key="6">
    <source>
        <dbReference type="Proteomes" id="UP000244077"/>
    </source>
</evidence>
<dbReference type="InterPro" id="IPR020449">
    <property type="entry name" value="Tscrpt_reg_AraC-type_HTH"/>
</dbReference>
<dbReference type="GO" id="GO:0003700">
    <property type="term" value="F:DNA-binding transcription factor activity"/>
    <property type="evidence" value="ECO:0007669"/>
    <property type="project" value="InterPro"/>
</dbReference>
<sequence>MDRRGNEWYFSGMSEISPIPAFNLFGETSAFPDVIHCERVFDRARLHGWKISPHRHHQMAQVFHIEKGFARVTLDGTETALKNGEFLYVPSKIVHGFAFEKGTEGIVLSLPSPVVHRLGPKAPALTTWLNGAHHAPLSELAASLLSQIALFHEKSGTFRAQRLVALSHALLTTLAEDTARSETPEQDQTRQMQRLDALISEHLTEGWSAADYARALHMTAGHLNRIVRKDTGATLTQYLETAVMTEACRHLAFTRLPVAEVGYRLGYTDPPYFSRRFRARMGETPTEYRARVAGEI</sequence>
<keyword evidence="6" id="KW-1185">Reference proteome</keyword>
<keyword evidence="3" id="KW-0804">Transcription</keyword>
<dbReference type="PROSITE" id="PS01124">
    <property type="entry name" value="HTH_ARAC_FAMILY_2"/>
    <property type="match status" value="1"/>
</dbReference>
<evidence type="ECO:0000313" key="5">
    <source>
        <dbReference type="EMBL" id="PTQ75567.1"/>
    </source>
</evidence>
<dbReference type="InterPro" id="IPR047264">
    <property type="entry name" value="Cupin_HpaA-like_N"/>
</dbReference>
<dbReference type="InterPro" id="IPR011051">
    <property type="entry name" value="RmlC_Cupin_sf"/>
</dbReference>
<dbReference type="SMART" id="SM00342">
    <property type="entry name" value="HTH_ARAC"/>
    <property type="match status" value="1"/>
</dbReference>
<proteinExistence type="predicted"/>
<dbReference type="EMBL" id="QAOH01000001">
    <property type="protein sequence ID" value="PTQ75567.1"/>
    <property type="molecule type" value="Genomic_DNA"/>
</dbReference>
<dbReference type="Pfam" id="PF12833">
    <property type="entry name" value="HTH_18"/>
    <property type="match status" value="1"/>
</dbReference>
<dbReference type="InterPro" id="IPR014710">
    <property type="entry name" value="RmlC-like_jellyroll"/>
</dbReference>
<evidence type="ECO:0000256" key="3">
    <source>
        <dbReference type="ARBA" id="ARBA00023163"/>
    </source>
</evidence>
<organism evidence="5 6">
    <name type="scientific">Celeribacter persicus</name>
    <dbReference type="NCBI Taxonomy" id="1651082"/>
    <lineage>
        <taxon>Bacteria</taxon>
        <taxon>Pseudomonadati</taxon>
        <taxon>Pseudomonadota</taxon>
        <taxon>Alphaproteobacteria</taxon>
        <taxon>Rhodobacterales</taxon>
        <taxon>Roseobacteraceae</taxon>
        <taxon>Celeribacter</taxon>
    </lineage>
</organism>
<dbReference type="PANTHER" id="PTHR43280">
    <property type="entry name" value="ARAC-FAMILY TRANSCRIPTIONAL REGULATOR"/>
    <property type="match status" value="1"/>
</dbReference>
<keyword evidence="2" id="KW-0238">DNA-binding</keyword>
<dbReference type="AlphaFoldDB" id="A0A2T5HVE9"/>
<dbReference type="Pfam" id="PF07883">
    <property type="entry name" value="Cupin_2"/>
    <property type="match status" value="1"/>
</dbReference>
<feature type="domain" description="HTH araC/xylS-type" evidence="4">
    <location>
        <begin position="193"/>
        <end position="291"/>
    </location>
</feature>
<evidence type="ECO:0000259" key="4">
    <source>
        <dbReference type="PROSITE" id="PS01124"/>
    </source>
</evidence>
<dbReference type="InterPro" id="IPR018060">
    <property type="entry name" value="HTH_AraC"/>
</dbReference>
<dbReference type="PANTHER" id="PTHR43280:SF32">
    <property type="entry name" value="TRANSCRIPTIONAL REGULATORY PROTEIN"/>
    <property type="match status" value="1"/>
</dbReference>
<accession>A0A2T5HVE9</accession>
<name>A0A2T5HVE9_9RHOB</name>
<dbReference type="Gene3D" id="2.60.120.10">
    <property type="entry name" value="Jelly Rolls"/>
    <property type="match status" value="1"/>
</dbReference>
<dbReference type="GO" id="GO:0043565">
    <property type="term" value="F:sequence-specific DNA binding"/>
    <property type="evidence" value="ECO:0007669"/>
    <property type="project" value="InterPro"/>
</dbReference>
<dbReference type="SUPFAM" id="SSF46689">
    <property type="entry name" value="Homeodomain-like"/>
    <property type="match status" value="2"/>
</dbReference>
<evidence type="ECO:0000256" key="1">
    <source>
        <dbReference type="ARBA" id="ARBA00023015"/>
    </source>
</evidence>
<evidence type="ECO:0000256" key="2">
    <source>
        <dbReference type="ARBA" id="ARBA00023125"/>
    </source>
</evidence>
<dbReference type="PRINTS" id="PR00032">
    <property type="entry name" value="HTHARAC"/>
</dbReference>
<comment type="caution">
    <text evidence="5">The sequence shown here is derived from an EMBL/GenBank/DDBJ whole genome shotgun (WGS) entry which is preliminary data.</text>
</comment>